<organism evidence="4 5">
    <name type="scientific">Sorangium cellulosum (strain So ce56)</name>
    <name type="common">Polyangium cellulosum (strain So ce56)</name>
    <dbReference type="NCBI Taxonomy" id="448385"/>
    <lineage>
        <taxon>Bacteria</taxon>
        <taxon>Pseudomonadati</taxon>
        <taxon>Myxococcota</taxon>
        <taxon>Polyangia</taxon>
        <taxon>Polyangiales</taxon>
        <taxon>Polyangiaceae</taxon>
        <taxon>Sorangium</taxon>
    </lineage>
</organism>
<dbReference type="Proteomes" id="UP000002139">
    <property type="component" value="Chromosome"/>
</dbReference>
<accession>A9FXK3</accession>
<dbReference type="eggNOG" id="COG1716">
    <property type="taxonomic scope" value="Bacteria"/>
</dbReference>
<protein>
    <recommendedName>
        <fullName evidence="3">VIT domain-containing protein</fullName>
    </recommendedName>
</protein>
<dbReference type="NCBIfam" id="NF033768">
    <property type="entry name" value="myxo_SS_tail"/>
    <property type="match status" value="1"/>
</dbReference>
<evidence type="ECO:0000313" key="5">
    <source>
        <dbReference type="Proteomes" id="UP000002139"/>
    </source>
</evidence>
<dbReference type="InterPro" id="IPR013694">
    <property type="entry name" value="VIT"/>
</dbReference>
<dbReference type="HOGENOM" id="CLU_305415_0_0_7"/>
<evidence type="ECO:0000313" key="4">
    <source>
        <dbReference type="EMBL" id="CAN95523.1"/>
    </source>
</evidence>
<keyword evidence="2" id="KW-0732">Signal</keyword>
<evidence type="ECO:0000259" key="3">
    <source>
        <dbReference type="PROSITE" id="PS51468"/>
    </source>
</evidence>
<dbReference type="SUPFAM" id="SSF48452">
    <property type="entry name" value="TPR-like"/>
    <property type="match status" value="1"/>
</dbReference>
<proteinExistence type="predicted"/>
<dbReference type="BioCyc" id="SCEL448385:SCE_RS49205-MONOMER"/>
<dbReference type="Gene3D" id="3.40.50.410">
    <property type="entry name" value="von Willebrand factor, type A domain"/>
    <property type="match status" value="1"/>
</dbReference>
<feature type="region of interest" description="Disordered" evidence="1">
    <location>
        <begin position="29"/>
        <end position="50"/>
    </location>
</feature>
<feature type="region of interest" description="Disordered" evidence="1">
    <location>
        <begin position="591"/>
        <end position="655"/>
    </location>
</feature>
<feature type="signal peptide" evidence="2">
    <location>
        <begin position="1"/>
        <end position="26"/>
    </location>
</feature>
<gene>
    <name evidence="4" type="ordered locus">sce5360</name>
</gene>
<name>A9FXK3_SORC5</name>
<feature type="compositionally biased region" description="Low complexity" evidence="1">
    <location>
        <begin position="854"/>
        <end position="871"/>
    </location>
</feature>
<dbReference type="STRING" id="448385.sce5360"/>
<dbReference type="InterPro" id="IPR036465">
    <property type="entry name" value="vWFA_dom_sf"/>
</dbReference>
<dbReference type="EMBL" id="AM746676">
    <property type="protein sequence ID" value="CAN95523.1"/>
    <property type="molecule type" value="Genomic_DNA"/>
</dbReference>
<feature type="chain" id="PRO_5002738608" description="VIT domain-containing protein" evidence="2">
    <location>
        <begin position="27"/>
        <end position="1180"/>
    </location>
</feature>
<dbReference type="PANTHER" id="PTHR45737:SF6">
    <property type="entry name" value="VON WILLEBRAND FACTOR A DOMAIN-CONTAINING PROTEIN 5A"/>
    <property type="match status" value="1"/>
</dbReference>
<dbReference type="PROSITE" id="PS51257">
    <property type="entry name" value="PROKAR_LIPOPROTEIN"/>
    <property type="match status" value="1"/>
</dbReference>
<evidence type="ECO:0000256" key="2">
    <source>
        <dbReference type="SAM" id="SignalP"/>
    </source>
</evidence>
<dbReference type="eggNOG" id="COG4783">
    <property type="taxonomic scope" value="Bacteria"/>
</dbReference>
<feature type="region of interest" description="Disordered" evidence="1">
    <location>
        <begin position="854"/>
        <end position="877"/>
    </location>
</feature>
<dbReference type="Gene3D" id="1.25.40.10">
    <property type="entry name" value="Tetratricopeptide repeat domain"/>
    <property type="match status" value="1"/>
</dbReference>
<dbReference type="eggNOG" id="COG2304">
    <property type="taxonomic scope" value="Bacteria"/>
</dbReference>
<reference evidence="4 5" key="1">
    <citation type="journal article" date="2007" name="Nat. Biotechnol.">
        <title>Complete genome sequence of the myxobacterium Sorangium cellulosum.</title>
        <authorList>
            <person name="Schneiker S."/>
            <person name="Perlova O."/>
            <person name="Kaiser O."/>
            <person name="Gerth K."/>
            <person name="Alici A."/>
            <person name="Altmeyer M.O."/>
            <person name="Bartels D."/>
            <person name="Bekel T."/>
            <person name="Beyer S."/>
            <person name="Bode E."/>
            <person name="Bode H.B."/>
            <person name="Bolten C.J."/>
            <person name="Choudhuri J.V."/>
            <person name="Doss S."/>
            <person name="Elnakady Y.A."/>
            <person name="Frank B."/>
            <person name="Gaigalat L."/>
            <person name="Goesmann A."/>
            <person name="Groeger C."/>
            <person name="Gross F."/>
            <person name="Jelsbak L."/>
            <person name="Jelsbak L."/>
            <person name="Kalinowski J."/>
            <person name="Kegler C."/>
            <person name="Knauber T."/>
            <person name="Konietzny S."/>
            <person name="Kopp M."/>
            <person name="Krause L."/>
            <person name="Krug D."/>
            <person name="Linke B."/>
            <person name="Mahmud T."/>
            <person name="Martinez-Arias R."/>
            <person name="McHardy A.C."/>
            <person name="Merai M."/>
            <person name="Meyer F."/>
            <person name="Mormann S."/>
            <person name="Munoz-Dorado J."/>
            <person name="Perez J."/>
            <person name="Pradella S."/>
            <person name="Rachid S."/>
            <person name="Raddatz G."/>
            <person name="Rosenau F."/>
            <person name="Rueckert C."/>
            <person name="Sasse F."/>
            <person name="Scharfe M."/>
            <person name="Schuster S.C."/>
            <person name="Suen G."/>
            <person name="Treuner-Lange A."/>
            <person name="Velicer G.J."/>
            <person name="Vorholter F.-J."/>
            <person name="Weissman K.J."/>
            <person name="Welch R.D."/>
            <person name="Wenzel S.C."/>
            <person name="Whitworth D.E."/>
            <person name="Wilhelm S."/>
            <person name="Wittmann C."/>
            <person name="Bloecker H."/>
            <person name="Puehler A."/>
            <person name="Mueller R."/>
        </authorList>
    </citation>
    <scope>NUCLEOTIDE SEQUENCE [LARGE SCALE GENOMIC DNA]</scope>
    <source>
        <strain evidence="5">So ce56</strain>
    </source>
</reference>
<keyword evidence="5" id="KW-1185">Reference proteome</keyword>
<dbReference type="KEGG" id="scl:sce5360"/>
<sequence length="1180" mass="122700">MPTALLRSRAALAAIAVLVPALFSCADSPSPPETPASLSRGPAPAAPRPLPAAPAVAVAARRAESAPFRLTAADGTGLRLVALTGRAVIEAPLALAELHLTFENPEDRVLEGTFSVTLPPGASVGRLAMKIDDRWQEGEVVERQRAREAYEDFLHRKQDPALLEQAAGNEVSARVFPIPARGVKHIVLSYSQELRPDAPFAVPLRGLPTVSRLDIEATVAGAAAPIHALRRNDAAPEADFVVDPARLTSIEARGGLRSGELVLARVSAPVDARPDPLASAVILVDTSASRALGLEEQLGVLAALARAVAQAGGPGAPLTVACYDQAVTPVFDGAAAAFGEVELARIRERQALGASDLGRALRWAGERARARGQRRVVLLSDGIATAGEVAPGALRGAAAALRGAGVERLDAVALGGLRDEVALRQLVAAGLPRDGAVVDGARGAAEIERRLGSATRSGIAVNIEGARWVWPRTLNGVQPGDEALVYAEVPAELPVRLTVDGRTTTPDLRGVERPLLERSWARAKIDGLLAREGAGGDKDAIRKQVIDLSIAHRVLSPYTALLVLETEHDYARFDIARRGLSDILTVEGGRVAVQRRSRPQAGKPPAPAPAQSPVAGGSPGKRAEMFSEQAADVSPGESAALRPPPAPPAPSAGADSRYSFGADVLAPSGASGVAGGLGLSGVGEGGGGRGEGIGLGAIGTLGHGSGAAAGAAAPAPRAVSATGTGQGFGSGHGRLAGSHRTGAPQVRMGATQVSGRLPPEVIQRIVRQSFGRFRLCYERGLQRDAGLQGRVIVRFTIDPRGALVNARDGGSDLPDSASVSCVVRAFRDLTFPAPEGGSVDVVYPLLFSPPPSGAPALAAPDDAAPDDAAPPRSEPYTGRFKQIHDTLARGDAPAAVRDARAWHAEAPGDVLALVALGEALEAAGDTPGAARAYGSLIDLFPARADLRRFAGARLERLAGGAGLELAVDTYEKAREQRPDHPASHRLLAFARLKRGEHAAAFDALAAGVARRYPPGRFAGVEGILREDLGLVAAAWLKAEPARRAAILARLAKAGAALEGAPSLRFVLNWETDANDVDFHIRDDRGGHAYYGDPTLPGGGRLYADVTTGYGPECFTIRAPREQRASRYTLQAHYYARGPMGYGMGKLQIVDHDGKGGLTFDERPFVVMTDGAFVELGAVTR</sequence>
<dbReference type="AlphaFoldDB" id="A9FXK3"/>
<evidence type="ECO:0000256" key="1">
    <source>
        <dbReference type="SAM" id="MobiDB-lite"/>
    </source>
</evidence>
<feature type="domain" description="VIT" evidence="3">
    <location>
        <begin position="64"/>
        <end position="192"/>
    </location>
</feature>
<dbReference type="PROSITE" id="PS51468">
    <property type="entry name" value="VIT"/>
    <property type="match status" value="1"/>
</dbReference>
<dbReference type="PANTHER" id="PTHR45737">
    <property type="entry name" value="VON WILLEBRAND FACTOR A DOMAIN-CONTAINING PROTEIN 5A"/>
    <property type="match status" value="1"/>
</dbReference>
<dbReference type="Pfam" id="PF08487">
    <property type="entry name" value="VIT"/>
    <property type="match status" value="1"/>
</dbReference>
<dbReference type="SUPFAM" id="SSF53300">
    <property type="entry name" value="vWA-like"/>
    <property type="match status" value="1"/>
</dbReference>
<dbReference type="eggNOG" id="COG4676">
    <property type="taxonomic scope" value="Bacteria"/>
</dbReference>
<dbReference type="RefSeq" id="WP_012237991.1">
    <property type="nucleotide sequence ID" value="NC_010162.1"/>
</dbReference>
<dbReference type="InterPro" id="IPR011990">
    <property type="entry name" value="TPR-like_helical_dom_sf"/>
</dbReference>
<dbReference type="InterPro" id="IPR049806">
    <property type="entry name" value="MasK-like_C"/>
</dbReference>